<dbReference type="InterPro" id="IPR010036">
    <property type="entry name" value="MDP_1_eu_arc"/>
</dbReference>
<dbReference type="Pfam" id="PF12689">
    <property type="entry name" value="Acid_PPase"/>
    <property type="match status" value="1"/>
</dbReference>
<dbReference type="OMA" id="CHEETRG"/>
<evidence type="ECO:0000313" key="4">
    <source>
        <dbReference type="Proteomes" id="UP000011087"/>
    </source>
</evidence>
<dbReference type="SUPFAM" id="SSF56784">
    <property type="entry name" value="HAD-like"/>
    <property type="match status" value="1"/>
</dbReference>
<dbReference type="NCBIfam" id="TIGR01685">
    <property type="entry name" value="MDP-1"/>
    <property type="match status" value="1"/>
</dbReference>
<dbReference type="RefSeq" id="XP_005834782.1">
    <property type="nucleotide sequence ID" value="XM_005834725.1"/>
</dbReference>
<dbReference type="GO" id="GO:0003993">
    <property type="term" value="F:acid phosphatase activity"/>
    <property type="evidence" value="ECO:0007669"/>
    <property type="project" value="TreeGrafter"/>
</dbReference>
<dbReference type="HOGENOM" id="CLU_901514_0_0_1"/>
<reference evidence="2 4" key="1">
    <citation type="journal article" date="2012" name="Nature">
        <title>Algal genomes reveal evolutionary mosaicism and the fate of nucleomorphs.</title>
        <authorList>
            <consortium name="DOE Joint Genome Institute"/>
            <person name="Curtis B.A."/>
            <person name="Tanifuji G."/>
            <person name="Burki F."/>
            <person name="Gruber A."/>
            <person name="Irimia M."/>
            <person name="Maruyama S."/>
            <person name="Arias M.C."/>
            <person name="Ball S.G."/>
            <person name="Gile G.H."/>
            <person name="Hirakawa Y."/>
            <person name="Hopkins J.F."/>
            <person name="Kuo A."/>
            <person name="Rensing S.A."/>
            <person name="Schmutz J."/>
            <person name="Symeonidi A."/>
            <person name="Elias M."/>
            <person name="Eveleigh R.J."/>
            <person name="Herman E.K."/>
            <person name="Klute M.J."/>
            <person name="Nakayama T."/>
            <person name="Obornik M."/>
            <person name="Reyes-Prieto A."/>
            <person name="Armbrust E.V."/>
            <person name="Aves S.J."/>
            <person name="Beiko R.G."/>
            <person name="Coutinho P."/>
            <person name="Dacks J.B."/>
            <person name="Durnford D.G."/>
            <person name="Fast N.M."/>
            <person name="Green B.R."/>
            <person name="Grisdale C.J."/>
            <person name="Hempel F."/>
            <person name="Henrissat B."/>
            <person name="Hoppner M.P."/>
            <person name="Ishida K."/>
            <person name="Kim E."/>
            <person name="Koreny L."/>
            <person name="Kroth P.G."/>
            <person name="Liu Y."/>
            <person name="Malik S.B."/>
            <person name="Maier U.G."/>
            <person name="McRose D."/>
            <person name="Mock T."/>
            <person name="Neilson J.A."/>
            <person name="Onodera N.T."/>
            <person name="Poole A.M."/>
            <person name="Pritham E.J."/>
            <person name="Richards T.A."/>
            <person name="Rocap G."/>
            <person name="Roy S.W."/>
            <person name="Sarai C."/>
            <person name="Schaack S."/>
            <person name="Shirato S."/>
            <person name="Slamovits C.H."/>
            <person name="Spencer D.F."/>
            <person name="Suzuki S."/>
            <person name="Worden A.Z."/>
            <person name="Zauner S."/>
            <person name="Barry K."/>
            <person name="Bell C."/>
            <person name="Bharti A.K."/>
            <person name="Crow J.A."/>
            <person name="Grimwood J."/>
            <person name="Kramer R."/>
            <person name="Lindquist E."/>
            <person name="Lucas S."/>
            <person name="Salamov A."/>
            <person name="McFadden G.I."/>
            <person name="Lane C.E."/>
            <person name="Keeling P.J."/>
            <person name="Gray M.W."/>
            <person name="Grigoriev I.V."/>
            <person name="Archibald J.M."/>
        </authorList>
    </citation>
    <scope>NUCLEOTIDE SEQUENCE</scope>
    <source>
        <strain evidence="2 4">CCMP2712</strain>
    </source>
</reference>
<feature type="compositionally biased region" description="Basic and acidic residues" evidence="1">
    <location>
        <begin position="281"/>
        <end position="309"/>
    </location>
</feature>
<dbReference type="EnsemblProtists" id="EKX47802">
    <property type="protein sequence ID" value="EKX47802"/>
    <property type="gene ID" value="GUITHDRAFT_106356"/>
</dbReference>
<dbReference type="InterPro" id="IPR036412">
    <property type="entry name" value="HAD-like_sf"/>
</dbReference>
<evidence type="ECO:0008006" key="5">
    <source>
        <dbReference type="Google" id="ProtNLM"/>
    </source>
</evidence>
<dbReference type="PANTHER" id="PTHR17901">
    <property type="entry name" value="MAGNESIUM-DEPENDENT PHOSPHATASE 1 MDP1"/>
    <property type="match status" value="1"/>
</dbReference>
<dbReference type="Gene3D" id="3.40.50.1000">
    <property type="entry name" value="HAD superfamily/HAD-like"/>
    <property type="match status" value="1"/>
</dbReference>
<dbReference type="InterPro" id="IPR023214">
    <property type="entry name" value="HAD_sf"/>
</dbReference>
<feature type="region of interest" description="Disordered" evidence="1">
    <location>
        <begin position="191"/>
        <end position="309"/>
    </location>
</feature>
<evidence type="ECO:0000313" key="2">
    <source>
        <dbReference type="EMBL" id="EKX47802.1"/>
    </source>
</evidence>
<reference evidence="3" key="3">
    <citation type="submission" date="2016-03" db="UniProtKB">
        <authorList>
            <consortium name="EnsemblProtists"/>
        </authorList>
    </citation>
    <scope>IDENTIFICATION</scope>
</reference>
<reference evidence="4" key="2">
    <citation type="submission" date="2012-11" db="EMBL/GenBank/DDBJ databases">
        <authorList>
            <person name="Kuo A."/>
            <person name="Curtis B.A."/>
            <person name="Tanifuji G."/>
            <person name="Burki F."/>
            <person name="Gruber A."/>
            <person name="Irimia M."/>
            <person name="Maruyama S."/>
            <person name="Arias M.C."/>
            <person name="Ball S.G."/>
            <person name="Gile G.H."/>
            <person name="Hirakawa Y."/>
            <person name="Hopkins J.F."/>
            <person name="Rensing S.A."/>
            <person name="Schmutz J."/>
            <person name="Symeonidi A."/>
            <person name="Elias M."/>
            <person name="Eveleigh R.J."/>
            <person name="Herman E.K."/>
            <person name="Klute M.J."/>
            <person name="Nakayama T."/>
            <person name="Obornik M."/>
            <person name="Reyes-Prieto A."/>
            <person name="Armbrust E.V."/>
            <person name="Aves S.J."/>
            <person name="Beiko R.G."/>
            <person name="Coutinho P."/>
            <person name="Dacks J.B."/>
            <person name="Durnford D.G."/>
            <person name="Fast N.M."/>
            <person name="Green B.R."/>
            <person name="Grisdale C."/>
            <person name="Hempe F."/>
            <person name="Henrissat B."/>
            <person name="Hoppner M.P."/>
            <person name="Ishida K.-I."/>
            <person name="Kim E."/>
            <person name="Koreny L."/>
            <person name="Kroth P.G."/>
            <person name="Liu Y."/>
            <person name="Malik S.-B."/>
            <person name="Maier U.G."/>
            <person name="McRose D."/>
            <person name="Mock T."/>
            <person name="Neilson J.A."/>
            <person name="Onodera N.T."/>
            <person name="Poole A.M."/>
            <person name="Pritham E.J."/>
            <person name="Richards T.A."/>
            <person name="Rocap G."/>
            <person name="Roy S.W."/>
            <person name="Sarai C."/>
            <person name="Schaack S."/>
            <person name="Shirato S."/>
            <person name="Slamovits C.H."/>
            <person name="Spencer D.F."/>
            <person name="Suzuki S."/>
            <person name="Worden A.Z."/>
            <person name="Zauner S."/>
            <person name="Barry K."/>
            <person name="Bell C."/>
            <person name="Bharti A.K."/>
            <person name="Crow J.A."/>
            <person name="Grimwood J."/>
            <person name="Kramer R."/>
            <person name="Lindquist E."/>
            <person name="Lucas S."/>
            <person name="Salamov A."/>
            <person name="McFadden G.I."/>
            <person name="Lane C.E."/>
            <person name="Keeling P.J."/>
            <person name="Gray M.W."/>
            <person name="Grigoriev I.V."/>
            <person name="Archibald J.M."/>
        </authorList>
    </citation>
    <scope>NUCLEOTIDE SEQUENCE</scope>
    <source>
        <strain evidence="4">CCMP2712</strain>
    </source>
</reference>
<dbReference type="PANTHER" id="PTHR17901:SF14">
    <property type="entry name" value="MAGNESIUM-DEPENDENT PHOSPHATASE 1"/>
    <property type="match status" value="1"/>
</dbReference>
<sequence>MSETMEKLLARREHVPKVCIIDLDRTLWNVFAAEETFPPYRRVGECEVKDSKGRSVSLHADTPAILTSLKEKGCRIAIASLSPNFELCCMLLSAFGILRLIERSLIQIKNGTGKLEHFRSIKSASGCAYQEMMFFDDLPSNVKQAQKLGITSVLVGREGLSSSTLCKGLSLFADCKRSTNVMSSWLVRAAASKEGGGGEGERVKRANEGACMEAGNANKRRSSEEKRGEKSENEEAKRNEERRNEEGRSEERRDETSGQETSDASRTKAEEGGEGRVTVRKRYEEDMSPYPREEQHRLGVPSLREKNDE</sequence>
<feature type="compositionally biased region" description="Basic and acidic residues" evidence="1">
    <location>
        <begin position="221"/>
        <end position="256"/>
    </location>
</feature>
<dbReference type="PaxDb" id="55529-EKX47802"/>
<keyword evidence="4" id="KW-1185">Reference proteome</keyword>
<dbReference type="Proteomes" id="UP000011087">
    <property type="component" value="Unassembled WGS sequence"/>
</dbReference>
<organism evidence="2">
    <name type="scientific">Guillardia theta (strain CCMP2712)</name>
    <name type="common">Cryptophyte</name>
    <dbReference type="NCBI Taxonomy" id="905079"/>
    <lineage>
        <taxon>Eukaryota</taxon>
        <taxon>Cryptophyceae</taxon>
        <taxon>Pyrenomonadales</taxon>
        <taxon>Geminigeraceae</taxon>
        <taxon>Guillardia</taxon>
    </lineage>
</organism>
<name>L1JHM8_GUITC</name>
<protein>
    <recommendedName>
        <fullName evidence="5">Magnesium-dependent phosphatase-1</fullName>
    </recommendedName>
</protein>
<proteinExistence type="predicted"/>
<dbReference type="EMBL" id="JH992988">
    <property type="protein sequence ID" value="EKX47802.1"/>
    <property type="molecule type" value="Genomic_DNA"/>
</dbReference>
<dbReference type="KEGG" id="gtt:GUITHDRAFT_106356"/>
<dbReference type="eggNOG" id="KOG4549">
    <property type="taxonomic scope" value="Eukaryota"/>
</dbReference>
<dbReference type="OrthoDB" id="2865258at2759"/>
<dbReference type="STRING" id="905079.L1JHM8"/>
<evidence type="ECO:0000313" key="3">
    <source>
        <dbReference type="EnsemblProtists" id="EKX47802"/>
    </source>
</evidence>
<gene>
    <name evidence="2" type="ORF">GUITHDRAFT_106356</name>
</gene>
<dbReference type="NCBIfam" id="TIGR01681">
    <property type="entry name" value="HAD-SF-IIIC"/>
    <property type="match status" value="1"/>
</dbReference>
<dbReference type="GeneID" id="17304586"/>
<accession>L1JHM8</accession>
<dbReference type="InterPro" id="IPR010033">
    <property type="entry name" value="HAD_SF_ppase_IIIC"/>
</dbReference>
<evidence type="ECO:0000256" key="1">
    <source>
        <dbReference type="SAM" id="MobiDB-lite"/>
    </source>
</evidence>
<dbReference type="AlphaFoldDB" id="L1JHM8"/>
<feature type="compositionally biased region" description="Basic and acidic residues" evidence="1">
    <location>
        <begin position="263"/>
        <end position="274"/>
    </location>
</feature>